<keyword evidence="3 7" id="KW-0641">Proline biosynthesis</keyword>
<keyword evidence="5 7" id="KW-0560">Oxidoreductase</keyword>
<evidence type="ECO:0000256" key="4">
    <source>
        <dbReference type="ARBA" id="ARBA00022857"/>
    </source>
</evidence>
<evidence type="ECO:0000256" key="6">
    <source>
        <dbReference type="ARBA" id="ARBA00049024"/>
    </source>
</evidence>
<dbReference type="GO" id="GO:0055129">
    <property type="term" value="P:L-proline biosynthetic process"/>
    <property type="evidence" value="ECO:0007669"/>
    <property type="project" value="UniProtKB-UniRule"/>
</dbReference>
<dbReference type="GO" id="GO:0005737">
    <property type="term" value="C:cytoplasm"/>
    <property type="evidence" value="ECO:0007669"/>
    <property type="project" value="UniProtKB-SubCell"/>
</dbReference>
<protein>
    <recommendedName>
        <fullName evidence="7">Gamma-glutamyl phosphate reductase</fullName>
        <shortName evidence="7">GPR</shortName>
        <ecNumber evidence="7">1.2.1.41</ecNumber>
    </recommendedName>
    <alternativeName>
        <fullName evidence="7">Glutamate-5-semialdehyde dehydrogenase</fullName>
    </alternativeName>
    <alternativeName>
        <fullName evidence="7">Glutamyl-gamma-semialdehyde dehydrogenase</fullName>
        <shortName evidence="7">GSA dehydrogenase</shortName>
    </alternativeName>
</protein>
<dbReference type="NCBIfam" id="NF001221">
    <property type="entry name" value="PRK00197.1"/>
    <property type="match status" value="1"/>
</dbReference>
<feature type="domain" description="Aldehyde dehydrogenase" evidence="8">
    <location>
        <begin position="14"/>
        <end position="294"/>
    </location>
</feature>
<evidence type="ECO:0000313" key="10">
    <source>
        <dbReference type="Proteomes" id="UP000003346"/>
    </source>
</evidence>
<proteinExistence type="inferred from homology"/>
<comment type="similarity">
    <text evidence="7">Belongs to the gamma-glutamyl phosphate reductase family.</text>
</comment>
<comment type="subcellular location">
    <subcellularLocation>
        <location evidence="7">Cytoplasm</location>
    </subcellularLocation>
</comment>
<evidence type="ECO:0000313" key="9">
    <source>
        <dbReference type="EMBL" id="EAV39822.1"/>
    </source>
</evidence>
<keyword evidence="4 7" id="KW-0521">NADP</keyword>
<dbReference type="PROSITE" id="PS01223">
    <property type="entry name" value="PROA"/>
    <property type="match status" value="1"/>
</dbReference>
<dbReference type="Gene3D" id="3.40.309.10">
    <property type="entry name" value="Aldehyde Dehydrogenase, Chain A, domain 2"/>
    <property type="match status" value="1"/>
</dbReference>
<keyword evidence="7" id="KW-0963">Cytoplasm</keyword>
<dbReference type="InterPro" id="IPR000965">
    <property type="entry name" value="GPR_dom"/>
</dbReference>
<comment type="caution">
    <text evidence="9">The sequence shown here is derived from an EMBL/GenBank/DDBJ whole genome shotgun (WGS) entry which is preliminary data.</text>
</comment>
<dbReference type="CDD" id="cd07079">
    <property type="entry name" value="ALDH_F18-19_ProA-GPR"/>
    <property type="match status" value="1"/>
</dbReference>
<evidence type="ECO:0000256" key="2">
    <source>
        <dbReference type="ARBA" id="ARBA00022605"/>
    </source>
</evidence>
<dbReference type="PIRSF" id="PIRSF000151">
    <property type="entry name" value="GPR"/>
    <property type="match status" value="1"/>
</dbReference>
<name>A0NI71_OENOE</name>
<dbReference type="FunFam" id="3.40.309.10:FF:000006">
    <property type="entry name" value="Gamma-glutamyl phosphate reductase"/>
    <property type="match status" value="1"/>
</dbReference>
<dbReference type="EC" id="1.2.1.41" evidence="7"/>
<evidence type="ECO:0000256" key="3">
    <source>
        <dbReference type="ARBA" id="ARBA00022650"/>
    </source>
</evidence>
<sequence length="426" mass="47194">MELYSPMNTNKLHKQINLIGERAQAASQIVSGLSIDERNKILLSFASEIEKNSDKIVEINVQELKEHRDDLSLPMQKRLQLSKEKISTIASSLKALVKLADPLSEGNTSWQAKAGFKVVKKTVPLGVVAMIYEARPNVTIDAAALTIKSANAVILRGGKESIKTNQVLVSILQQSLKKLGYSENIVQLIEDTSHDSVKELLHLRKFIDVLIPRGSGSFINYVVDNSTVPVIETGAGNDHIFVDKSADQEEAIKVIVNSKVQNPSVCNSAEKLLVHADIAKEFLPKLFDRLSNEGVEIRGDKEVQLIDNRVELAKDFDWDTEYNDLIIAVHLVNNLKEAIDWIGKHTTHHTEAILTNSAENASEFMQRIDAAVVTENASTRFTDGFEFGFGAEIGISTQKLHARGPMGLTALTSYKYEIFGHGEIRK</sequence>
<evidence type="ECO:0000259" key="8">
    <source>
        <dbReference type="Pfam" id="PF00171"/>
    </source>
</evidence>
<dbReference type="InterPro" id="IPR020593">
    <property type="entry name" value="G-glutamylP_reductase_CS"/>
</dbReference>
<dbReference type="Proteomes" id="UP000003346">
    <property type="component" value="Unassembled WGS sequence"/>
</dbReference>
<evidence type="ECO:0000256" key="7">
    <source>
        <dbReference type="HAMAP-Rule" id="MF_00412"/>
    </source>
</evidence>
<evidence type="ECO:0000256" key="5">
    <source>
        <dbReference type="ARBA" id="ARBA00023002"/>
    </source>
</evidence>
<dbReference type="GO" id="GO:0004350">
    <property type="term" value="F:glutamate-5-semialdehyde dehydrogenase activity"/>
    <property type="evidence" value="ECO:0007669"/>
    <property type="project" value="UniProtKB-UniRule"/>
</dbReference>
<dbReference type="InterPro" id="IPR012134">
    <property type="entry name" value="Glu-5-SA_DH"/>
</dbReference>
<dbReference type="PANTHER" id="PTHR11063:SF8">
    <property type="entry name" value="DELTA-1-PYRROLINE-5-CARBOXYLATE SYNTHASE"/>
    <property type="match status" value="1"/>
</dbReference>
<comment type="pathway">
    <text evidence="1 7">Amino-acid biosynthesis; L-proline biosynthesis; L-glutamate 5-semialdehyde from L-glutamate: step 2/2.</text>
</comment>
<dbReference type="InterPro" id="IPR016161">
    <property type="entry name" value="Ald_DH/histidinol_DH"/>
</dbReference>
<dbReference type="GO" id="GO:0050661">
    <property type="term" value="F:NADP binding"/>
    <property type="evidence" value="ECO:0007669"/>
    <property type="project" value="InterPro"/>
</dbReference>
<dbReference type="InterPro" id="IPR015590">
    <property type="entry name" value="Aldehyde_DH_dom"/>
</dbReference>
<comment type="catalytic activity">
    <reaction evidence="6 7">
        <text>L-glutamate 5-semialdehyde + phosphate + NADP(+) = L-glutamyl 5-phosphate + NADPH + H(+)</text>
        <dbReference type="Rhea" id="RHEA:19541"/>
        <dbReference type="ChEBI" id="CHEBI:15378"/>
        <dbReference type="ChEBI" id="CHEBI:43474"/>
        <dbReference type="ChEBI" id="CHEBI:57783"/>
        <dbReference type="ChEBI" id="CHEBI:58066"/>
        <dbReference type="ChEBI" id="CHEBI:58274"/>
        <dbReference type="ChEBI" id="CHEBI:58349"/>
        <dbReference type="EC" id="1.2.1.41"/>
    </reaction>
</comment>
<dbReference type="UniPathway" id="UPA00098">
    <property type="reaction ID" value="UER00360"/>
</dbReference>
<organism evidence="9 10">
    <name type="scientific">Oenococcus oeni ATCC BAA-1163</name>
    <dbReference type="NCBI Taxonomy" id="379360"/>
    <lineage>
        <taxon>Bacteria</taxon>
        <taxon>Bacillati</taxon>
        <taxon>Bacillota</taxon>
        <taxon>Bacilli</taxon>
        <taxon>Lactobacillales</taxon>
        <taxon>Lactobacillaceae</taxon>
        <taxon>Oenococcus</taxon>
    </lineage>
</organism>
<keyword evidence="2 7" id="KW-0028">Amino-acid biosynthesis</keyword>
<dbReference type="Gene3D" id="3.40.605.10">
    <property type="entry name" value="Aldehyde Dehydrogenase, Chain A, domain 1"/>
    <property type="match status" value="1"/>
</dbReference>
<dbReference type="Pfam" id="PF00171">
    <property type="entry name" value="Aldedh"/>
    <property type="match status" value="1"/>
</dbReference>
<accession>A0NI71</accession>
<comment type="function">
    <text evidence="7">Catalyzes the NADPH-dependent reduction of L-glutamate 5-phosphate into L-glutamate 5-semialdehyde and phosphate. The product spontaneously undergoes cyclization to form 1-pyrroline-5-carboxylate.</text>
</comment>
<dbReference type="HOGENOM" id="CLU_030231_0_0_9"/>
<evidence type="ECO:0000256" key="1">
    <source>
        <dbReference type="ARBA" id="ARBA00004985"/>
    </source>
</evidence>
<dbReference type="EMBL" id="AAUV01000040">
    <property type="protein sequence ID" value="EAV39822.1"/>
    <property type="molecule type" value="Genomic_DNA"/>
</dbReference>
<dbReference type="AlphaFoldDB" id="A0NI71"/>
<dbReference type="HAMAP" id="MF_00412">
    <property type="entry name" value="ProA"/>
    <property type="match status" value="1"/>
</dbReference>
<dbReference type="SUPFAM" id="SSF53720">
    <property type="entry name" value="ALDH-like"/>
    <property type="match status" value="1"/>
</dbReference>
<dbReference type="PANTHER" id="PTHR11063">
    <property type="entry name" value="GLUTAMATE SEMIALDEHYDE DEHYDROGENASE"/>
    <property type="match status" value="1"/>
</dbReference>
<dbReference type="InterPro" id="IPR016162">
    <property type="entry name" value="Ald_DH_N"/>
</dbReference>
<dbReference type="InterPro" id="IPR016163">
    <property type="entry name" value="Ald_DH_C"/>
</dbReference>
<dbReference type="NCBIfam" id="TIGR00407">
    <property type="entry name" value="proA"/>
    <property type="match status" value="1"/>
</dbReference>
<gene>
    <name evidence="7 9" type="primary">proA</name>
    <name evidence="9" type="ORF">OENOO_45024</name>
</gene>
<reference evidence="9 10" key="1">
    <citation type="submission" date="2006-11" db="EMBL/GenBank/DDBJ databases">
        <authorList>
            <consortium name="Laboratoire de Microbiologie (Universite Bourgogne)"/>
            <consortium name="GENOME Express"/>
            <consortium name="UMR Oenologie Ampelologie (Universite Bordeaux 2)"/>
            <person name="Guzzo J."/>
        </authorList>
    </citation>
    <scope>NUCLEOTIDE SEQUENCE [LARGE SCALE GENOMIC DNA]</scope>
    <source>
        <strain evidence="9 10">ATCC BAA-1163</strain>
    </source>
</reference>